<evidence type="ECO:0000313" key="1">
    <source>
        <dbReference type="EMBL" id="EGR97347.1"/>
    </source>
</evidence>
<evidence type="ECO:0000313" key="2">
    <source>
        <dbReference type="Proteomes" id="UP000007832"/>
    </source>
</evidence>
<name>F9NUX4_9ACTN</name>
<reference evidence="1 2" key="1">
    <citation type="submission" date="2011-07" db="EMBL/GenBank/DDBJ databases">
        <title>Genome Sequence of Propionibacterium acnes SK182B-JCVI.</title>
        <authorList>
            <person name="Durkin A.S."/>
            <person name="Madupu R."/>
            <person name="Hostetler J."/>
            <person name="Radune D."/>
            <person name="Torralba M."/>
            <person name="Methe B."/>
            <person name="Sutton G."/>
            <person name="Strausberg R.L."/>
            <person name="Nelson K.E."/>
        </authorList>
    </citation>
    <scope>NUCLEOTIDE SEQUENCE [LARGE SCALE GENOMIC DNA]</scope>
    <source>
        <strain evidence="1 2">SK182B-JCVI</strain>
    </source>
</reference>
<dbReference type="EMBL" id="AFUN01000023">
    <property type="protein sequence ID" value="EGR97347.1"/>
    <property type="molecule type" value="Genomic_DNA"/>
</dbReference>
<dbReference type="AlphaFoldDB" id="F9NUX4"/>
<proteinExistence type="predicted"/>
<sequence length="54" mass="5560">MTVRLVVDVTVMEVIDVVMVDHSFVAATRAVGVLVGLGRTMLSGDSHGCAPSCG</sequence>
<organism evidence="1 2">
    <name type="scientific">[Propionibacterium] namnetense SK182B-JCVI</name>
    <dbReference type="NCBI Taxonomy" id="1051006"/>
    <lineage>
        <taxon>Bacteria</taxon>
        <taxon>Bacillati</taxon>
        <taxon>Actinomycetota</taxon>
        <taxon>Actinomycetes</taxon>
        <taxon>Propionibacteriales</taxon>
        <taxon>Propionibacteriaceae</taxon>
        <taxon>Cutibacterium</taxon>
    </lineage>
</organism>
<dbReference type="Proteomes" id="UP000007832">
    <property type="component" value="Unassembled WGS sequence"/>
</dbReference>
<protein>
    <submittedName>
        <fullName evidence="1">Uncharacterized protein</fullName>
    </submittedName>
</protein>
<comment type="caution">
    <text evidence="1">The sequence shown here is derived from an EMBL/GenBank/DDBJ whole genome shotgun (WGS) entry which is preliminary data.</text>
</comment>
<gene>
    <name evidence="1" type="ORF">HMPREF1162_1334</name>
</gene>
<accession>F9NUX4</accession>